<evidence type="ECO:0000313" key="6">
    <source>
        <dbReference type="EMBL" id="GIM67799.1"/>
    </source>
</evidence>
<dbReference type="RefSeq" id="WP_212995792.1">
    <property type="nucleotide sequence ID" value="NZ_BAAATW010000002.1"/>
</dbReference>
<dbReference type="SUPFAM" id="SSF47203">
    <property type="entry name" value="Acyl-CoA dehydrogenase C-terminal domain-like"/>
    <property type="match status" value="1"/>
</dbReference>
<dbReference type="Proteomes" id="UP000680865">
    <property type="component" value="Unassembled WGS sequence"/>
</dbReference>
<evidence type="ECO:0000256" key="4">
    <source>
        <dbReference type="ARBA" id="ARBA00023002"/>
    </source>
</evidence>
<feature type="domain" description="Acyl-CoA dehydrogenase/oxidase C-terminal" evidence="5">
    <location>
        <begin position="221"/>
        <end position="354"/>
    </location>
</feature>
<comment type="caution">
    <text evidence="6">The sequence shown here is derived from an EMBL/GenBank/DDBJ whole genome shotgun (WGS) entry which is preliminary data.</text>
</comment>
<dbReference type="InterPro" id="IPR009100">
    <property type="entry name" value="AcylCoA_DH/oxidase_NM_dom_sf"/>
</dbReference>
<proteinExistence type="inferred from homology"/>
<evidence type="ECO:0000256" key="3">
    <source>
        <dbReference type="ARBA" id="ARBA00022827"/>
    </source>
</evidence>
<dbReference type="Gene3D" id="1.20.140.10">
    <property type="entry name" value="Butyryl-CoA Dehydrogenase, subunit A, domain 3"/>
    <property type="match status" value="1"/>
</dbReference>
<reference evidence="6" key="1">
    <citation type="submission" date="2021-03" db="EMBL/GenBank/DDBJ databases">
        <title>Whole genome shotgun sequence of Actinoplanes consettensis NBRC 14913.</title>
        <authorList>
            <person name="Komaki H."/>
            <person name="Tamura T."/>
        </authorList>
    </citation>
    <scope>NUCLEOTIDE SEQUENCE</scope>
    <source>
        <strain evidence="6">NBRC 14913</strain>
    </source>
</reference>
<dbReference type="InterPro" id="IPR009075">
    <property type="entry name" value="AcylCo_DH/oxidase_C"/>
</dbReference>
<evidence type="ECO:0000313" key="7">
    <source>
        <dbReference type="Proteomes" id="UP000680865"/>
    </source>
</evidence>
<name>A0A919VJ22_9ACTN</name>
<evidence type="ECO:0000256" key="1">
    <source>
        <dbReference type="ARBA" id="ARBA00009347"/>
    </source>
</evidence>
<dbReference type="GO" id="GO:0003995">
    <property type="term" value="F:acyl-CoA dehydrogenase activity"/>
    <property type="evidence" value="ECO:0007669"/>
    <property type="project" value="TreeGrafter"/>
</dbReference>
<dbReference type="PANTHER" id="PTHR43884">
    <property type="entry name" value="ACYL-COA DEHYDROGENASE"/>
    <property type="match status" value="1"/>
</dbReference>
<keyword evidence="2" id="KW-0285">Flavoprotein</keyword>
<gene>
    <name evidence="6" type="ORF">Aco04nite_07890</name>
</gene>
<dbReference type="EMBL" id="BOQP01000004">
    <property type="protein sequence ID" value="GIM67799.1"/>
    <property type="molecule type" value="Genomic_DNA"/>
</dbReference>
<dbReference type="Pfam" id="PF00441">
    <property type="entry name" value="Acyl-CoA_dh_1"/>
    <property type="match status" value="1"/>
</dbReference>
<comment type="similarity">
    <text evidence="1">Belongs to the acyl-CoA dehydrogenase family.</text>
</comment>
<dbReference type="SUPFAM" id="SSF56645">
    <property type="entry name" value="Acyl-CoA dehydrogenase NM domain-like"/>
    <property type="match status" value="1"/>
</dbReference>
<dbReference type="PANTHER" id="PTHR43884:SF20">
    <property type="entry name" value="ACYL-COA DEHYDROGENASE FADE28"/>
    <property type="match status" value="1"/>
</dbReference>
<evidence type="ECO:0000256" key="2">
    <source>
        <dbReference type="ARBA" id="ARBA00022630"/>
    </source>
</evidence>
<dbReference type="InterPro" id="IPR036250">
    <property type="entry name" value="AcylCo_DH-like_C"/>
</dbReference>
<keyword evidence="7" id="KW-1185">Reference proteome</keyword>
<accession>A0A919VJ22</accession>
<evidence type="ECO:0000259" key="5">
    <source>
        <dbReference type="Pfam" id="PF00441"/>
    </source>
</evidence>
<protein>
    <recommendedName>
        <fullName evidence="5">Acyl-CoA dehydrogenase/oxidase C-terminal domain-containing protein</fullName>
    </recommendedName>
</protein>
<keyword evidence="4" id="KW-0560">Oxidoreductase</keyword>
<dbReference type="AlphaFoldDB" id="A0A919VJ22"/>
<keyword evidence="3" id="KW-0274">FAD</keyword>
<organism evidence="6 7">
    <name type="scientific">Winogradskya consettensis</name>
    <dbReference type="NCBI Taxonomy" id="113560"/>
    <lineage>
        <taxon>Bacteria</taxon>
        <taxon>Bacillati</taxon>
        <taxon>Actinomycetota</taxon>
        <taxon>Actinomycetes</taxon>
        <taxon>Micromonosporales</taxon>
        <taxon>Micromonosporaceae</taxon>
        <taxon>Winogradskya</taxon>
    </lineage>
</organism>
<sequence>MTTTFPATGTGLRDRCAELFCADLAPMLRRLGARDKGAGARAVLHPDDAATREGVWAALADLGAFGDQRQRDLVDLAELAGWALYQSPLTDSWFAAELLTATGDPAYAPILRDLAGGATALAVAMRERPGDEPTEPGPLHRHEHGTVDAIRSVVAFAPDAGHLLLVGTDGGRTLLAVVPATGPGVTLRRHDDIARGDLYTVTVTHGEVVGAVHDITDQYAAALARARLRHAAYLAGSARGAIEVAAQRLRERTAFGQPLARMQALAYRFAALAARTAAVLSSVRAGALAADEGADVRLTGAQVLLLAGVLAQEAAAECVHVHGAHGMTEAGDAQLFYRRAVVDAAWLGRTPSLRREAGRLLAHSRIPPR</sequence>